<dbReference type="InterPro" id="IPR011059">
    <property type="entry name" value="Metal-dep_hydrolase_composite"/>
</dbReference>
<protein>
    <recommendedName>
        <fullName evidence="6">allantoinase</fullName>
        <ecNumber evidence="6">3.5.2.5</ecNumber>
    </recommendedName>
</protein>
<name>Q8I6V5_CTEFE</name>
<keyword evidence="8" id="KW-0378">Hydrolase</keyword>
<dbReference type="SUPFAM" id="SSF51338">
    <property type="entry name" value="Composite domain of metallo-dependent hydrolases"/>
    <property type="match status" value="1"/>
</dbReference>
<dbReference type="GO" id="GO:0008270">
    <property type="term" value="F:zinc ion binding"/>
    <property type="evidence" value="ECO:0007669"/>
    <property type="project" value="InterPro"/>
</dbReference>
<feature type="chain" id="PRO_5004308010" description="allantoinase" evidence="10">
    <location>
        <begin position="23"/>
        <end position="483"/>
    </location>
</feature>
<keyword evidence="10" id="KW-0732">Signal</keyword>
<comment type="similarity">
    <text evidence="4">Belongs to the metallo-dependent hydrolases superfamily. Allantoinase family.</text>
</comment>
<dbReference type="GO" id="GO:0050897">
    <property type="term" value="F:cobalt ion binding"/>
    <property type="evidence" value="ECO:0007669"/>
    <property type="project" value="InterPro"/>
</dbReference>
<evidence type="ECO:0000256" key="2">
    <source>
        <dbReference type="ARBA" id="ARBA00001947"/>
    </source>
</evidence>
<comment type="subunit">
    <text evidence="5">Homotetramer.</text>
</comment>
<comment type="catalytic activity">
    <reaction evidence="1">
        <text>(S)-allantoin + H2O = allantoate + H(+)</text>
        <dbReference type="Rhea" id="RHEA:17029"/>
        <dbReference type="ChEBI" id="CHEBI:15377"/>
        <dbReference type="ChEBI" id="CHEBI:15378"/>
        <dbReference type="ChEBI" id="CHEBI:15678"/>
        <dbReference type="ChEBI" id="CHEBI:17536"/>
        <dbReference type="EC" id="3.5.2.5"/>
    </reaction>
</comment>
<reference evidence="12" key="1">
    <citation type="journal article" date="2004" name="Insect Biochem. Mol. Biol.">
        <title>Insect allantoinase: cDNA cloning, purification, and characterization of the native protein from the cat flea, Ctenocephalides felis.</title>
        <authorList>
            <person name="Gaines P.J."/>
            <person name="Tang L."/>
            <person name="Wisnewski N."/>
        </authorList>
    </citation>
    <scope>NUCLEOTIDE SEQUENCE</scope>
    <source>
        <tissue evidence="12">Hindgut and malpighian tubule</tissue>
    </source>
</reference>
<dbReference type="OrthoDB" id="1924787at2759"/>
<keyword evidence="9" id="KW-0862">Zinc</keyword>
<dbReference type="Pfam" id="PF01979">
    <property type="entry name" value="Amidohydro_1"/>
    <property type="match status" value="1"/>
</dbReference>
<evidence type="ECO:0000313" key="12">
    <source>
        <dbReference type="EMBL" id="AAN72834.1"/>
    </source>
</evidence>
<evidence type="ECO:0000256" key="5">
    <source>
        <dbReference type="ARBA" id="ARBA00011881"/>
    </source>
</evidence>
<evidence type="ECO:0000259" key="11">
    <source>
        <dbReference type="Pfam" id="PF01979"/>
    </source>
</evidence>
<dbReference type="InterPro" id="IPR032466">
    <property type="entry name" value="Metal_Hydrolase"/>
</dbReference>
<feature type="signal peptide" evidence="10">
    <location>
        <begin position="1"/>
        <end position="22"/>
    </location>
</feature>
<dbReference type="GO" id="GO:0000256">
    <property type="term" value="P:allantoin catabolic process"/>
    <property type="evidence" value="ECO:0007669"/>
    <property type="project" value="UniProtKB-UniPathway"/>
</dbReference>
<dbReference type="GO" id="GO:0006145">
    <property type="term" value="P:purine nucleobase catabolic process"/>
    <property type="evidence" value="ECO:0007669"/>
    <property type="project" value="TreeGrafter"/>
</dbReference>
<dbReference type="InterPro" id="IPR006680">
    <property type="entry name" value="Amidohydro-rel"/>
</dbReference>
<dbReference type="PANTHER" id="PTHR43668:SF2">
    <property type="entry name" value="ALLANTOINASE"/>
    <property type="match status" value="1"/>
</dbReference>
<dbReference type="PANTHER" id="PTHR43668">
    <property type="entry name" value="ALLANTOINASE"/>
    <property type="match status" value="1"/>
</dbReference>
<dbReference type="InterPro" id="IPR017593">
    <property type="entry name" value="Allantoinase"/>
</dbReference>
<dbReference type="EC" id="3.5.2.5" evidence="6"/>
<dbReference type="FunFam" id="3.20.20.140:FF:000032">
    <property type="entry name" value="Allantoinase Dal1"/>
    <property type="match status" value="1"/>
</dbReference>
<evidence type="ECO:0000256" key="7">
    <source>
        <dbReference type="ARBA" id="ARBA00022723"/>
    </source>
</evidence>
<dbReference type="GO" id="GO:0004038">
    <property type="term" value="F:allantoinase activity"/>
    <property type="evidence" value="ECO:0007669"/>
    <property type="project" value="UniProtKB-EC"/>
</dbReference>
<dbReference type="AlphaFoldDB" id="Q8I6V5"/>
<evidence type="ECO:0000256" key="9">
    <source>
        <dbReference type="ARBA" id="ARBA00022833"/>
    </source>
</evidence>
<comment type="cofactor">
    <cofactor evidence="2">
        <name>Zn(2+)</name>
        <dbReference type="ChEBI" id="CHEBI:29105"/>
    </cofactor>
</comment>
<dbReference type="GO" id="GO:0005737">
    <property type="term" value="C:cytoplasm"/>
    <property type="evidence" value="ECO:0007669"/>
    <property type="project" value="TreeGrafter"/>
</dbReference>
<evidence type="ECO:0000256" key="6">
    <source>
        <dbReference type="ARBA" id="ARBA00012863"/>
    </source>
</evidence>
<evidence type="ECO:0000256" key="3">
    <source>
        <dbReference type="ARBA" id="ARBA00004968"/>
    </source>
</evidence>
<evidence type="ECO:0000256" key="4">
    <source>
        <dbReference type="ARBA" id="ARBA00010368"/>
    </source>
</evidence>
<dbReference type="UniPathway" id="UPA00395">
    <property type="reaction ID" value="UER00653"/>
</dbReference>
<comment type="pathway">
    <text evidence="3">Nitrogen metabolism; (S)-allantoin degradation; allantoate from (S)-allantoin: step 1/1.</text>
</comment>
<feature type="domain" description="Amidohydrolase-related" evidence="11">
    <location>
        <begin position="87"/>
        <end position="466"/>
    </location>
</feature>
<sequence length="483" mass="53062">MKSSTCIFLLVIMLNCKNLVNAACTNNAPPMKIFRSRRVLLGDGTERDAGIVVDSSGRIKSIISGEEVERIANETKVEVLDYGQFSIWPGVIDSHVHVNEPGRESWEGYTTATKAAAWGGITTIVDMPLNSIPPTTTVENLRTKVNSACGKTHVDVAFWGGVIPGNAHELLPLINAGVRGFKCFTSESGVDEFPQVTKNDLEMALKELQKANSVLLYHAELPAPQENVTSNETEKYMTYLKTRPPSMEVNAIDMIIDLTKKYKVRSHIVHLSAAGALPQLKKARSENVPLSIETCHHYLTFAAEDVPDGHTEYKCAPPIREESNQEKLWQALENRDIDMVVSDHSPSPAALKGLCNGCHPDFLKAWGGIAGMQFGLSLIRTGASKRGFKAHDVSRLLSAGPAKLTGLDGIKGQIKEGLDADLVIWDPEEEFKVTKDIIQHKNKETPYLGMTLKGKVHATVVRGDFVYRNGQPFEIPKGNLLIE</sequence>
<dbReference type="NCBIfam" id="TIGR03178">
    <property type="entry name" value="allantoinase"/>
    <property type="match status" value="1"/>
</dbReference>
<dbReference type="InterPro" id="IPR050138">
    <property type="entry name" value="DHOase/Allantoinase_Hydrolase"/>
</dbReference>
<dbReference type="EMBL" id="AY151136">
    <property type="protein sequence ID" value="AAN72834.1"/>
    <property type="molecule type" value="mRNA"/>
</dbReference>
<keyword evidence="7" id="KW-0479">Metal-binding</keyword>
<proteinExistence type="evidence at transcript level"/>
<accession>Q8I6V5</accession>
<evidence type="ECO:0000256" key="8">
    <source>
        <dbReference type="ARBA" id="ARBA00022801"/>
    </source>
</evidence>
<dbReference type="SUPFAM" id="SSF51556">
    <property type="entry name" value="Metallo-dependent hydrolases"/>
    <property type="match status" value="1"/>
</dbReference>
<dbReference type="InterPro" id="IPR002195">
    <property type="entry name" value="Dihydroorotase_CS"/>
</dbReference>
<evidence type="ECO:0000256" key="1">
    <source>
        <dbReference type="ARBA" id="ARBA00001756"/>
    </source>
</evidence>
<dbReference type="Gene3D" id="3.20.20.140">
    <property type="entry name" value="Metal-dependent hydrolases"/>
    <property type="match status" value="1"/>
</dbReference>
<dbReference type="PROSITE" id="PS00482">
    <property type="entry name" value="DIHYDROOROTASE_1"/>
    <property type="match status" value="1"/>
</dbReference>
<organism evidence="12">
    <name type="scientific">Ctenocephalides felis</name>
    <name type="common">Cat flea</name>
    <dbReference type="NCBI Taxonomy" id="7515"/>
    <lineage>
        <taxon>Eukaryota</taxon>
        <taxon>Metazoa</taxon>
        <taxon>Ecdysozoa</taxon>
        <taxon>Arthropoda</taxon>
        <taxon>Hexapoda</taxon>
        <taxon>Insecta</taxon>
        <taxon>Pterygota</taxon>
        <taxon>Neoptera</taxon>
        <taxon>Endopterygota</taxon>
        <taxon>Siphonaptera</taxon>
        <taxon>Pulicidae</taxon>
        <taxon>Archaeopsyllinae</taxon>
        <taxon>Ctenocephalides</taxon>
    </lineage>
</organism>
<evidence type="ECO:0000256" key="10">
    <source>
        <dbReference type="SAM" id="SignalP"/>
    </source>
</evidence>
<dbReference type="CDD" id="cd01315">
    <property type="entry name" value="L-HYD_ALN"/>
    <property type="match status" value="1"/>
</dbReference>